<evidence type="ECO:0000256" key="1">
    <source>
        <dbReference type="ARBA" id="ARBA00013194"/>
    </source>
</evidence>
<evidence type="ECO:0000313" key="6">
    <source>
        <dbReference type="EMBL" id="CAE8616468.1"/>
    </source>
</evidence>
<keyword evidence="2" id="KW-0697">Rotamase</keyword>
<sequence length="136" mass="14594">MNQFGCPFSRDPSSTRAGSGGPDDGAFQNLQTGVIEKRFEGGTILDEHLSKDSNAPGTLSMANSRQPDTGGSQFFMNVADNSFLDWFSPGESKHPVFARITDGYDVAVKISNLQTGEGDRPVEPVKLLRVTISGLV</sequence>
<evidence type="ECO:0000259" key="5">
    <source>
        <dbReference type="PROSITE" id="PS50072"/>
    </source>
</evidence>
<feature type="region of interest" description="Disordered" evidence="4">
    <location>
        <begin position="1"/>
        <end position="29"/>
    </location>
</feature>
<feature type="region of interest" description="Disordered" evidence="4">
    <location>
        <begin position="48"/>
        <end position="72"/>
    </location>
</feature>
<dbReference type="InterPro" id="IPR044666">
    <property type="entry name" value="Cyclophilin_A-like"/>
</dbReference>
<feature type="domain" description="PPIase cyclophilin-type" evidence="5">
    <location>
        <begin position="1"/>
        <end position="132"/>
    </location>
</feature>
<proteinExistence type="predicted"/>
<dbReference type="PANTHER" id="PTHR45625">
    <property type="entry name" value="PEPTIDYL-PROLYL CIS-TRANS ISOMERASE-RELATED"/>
    <property type="match status" value="1"/>
</dbReference>
<dbReference type="SUPFAM" id="SSF50891">
    <property type="entry name" value="Cyclophilin-like"/>
    <property type="match status" value="1"/>
</dbReference>
<accession>A0A813FW12</accession>
<evidence type="ECO:0000256" key="3">
    <source>
        <dbReference type="ARBA" id="ARBA00023235"/>
    </source>
</evidence>
<feature type="compositionally biased region" description="Polar residues" evidence="4">
    <location>
        <begin position="52"/>
        <end position="72"/>
    </location>
</feature>
<dbReference type="PROSITE" id="PS50072">
    <property type="entry name" value="CSA_PPIASE_2"/>
    <property type="match status" value="1"/>
</dbReference>
<dbReference type="OrthoDB" id="271386at2759"/>
<evidence type="ECO:0000256" key="4">
    <source>
        <dbReference type="SAM" id="MobiDB-lite"/>
    </source>
</evidence>
<keyword evidence="7" id="KW-1185">Reference proteome</keyword>
<evidence type="ECO:0000256" key="2">
    <source>
        <dbReference type="ARBA" id="ARBA00023110"/>
    </source>
</evidence>
<gene>
    <name evidence="6" type="ORF">PGLA1383_LOCUS34155</name>
</gene>
<protein>
    <recommendedName>
        <fullName evidence="1">peptidylprolyl isomerase</fullName>
        <ecNumber evidence="1">5.2.1.8</ecNumber>
    </recommendedName>
</protein>
<dbReference type="AlphaFoldDB" id="A0A813FW12"/>
<dbReference type="EC" id="5.2.1.8" evidence="1"/>
<evidence type="ECO:0000313" key="7">
    <source>
        <dbReference type="Proteomes" id="UP000654075"/>
    </source>
</evidence>
<organism evidence="6 7">
    <name type="scientific">Polarella glacialis</name>
    <name type="common">Dinoflagellate</name>
    <dbReference type="NCBI Taxonomy" id="89957"/>
    <lineage>
        <taxon>Eukaryota</taxon>
        <taxon>Sar</taxon>
        <taxon>Alveolata</taxon>
        <taxon>Dinophyceae</taxon>
        <taxon>Suessiales</taxon>
        <taxon>Suessiaceae</taxon>
        <taxon>Polarella</taxon>
    </lineage>
</organism>
<dbReference type="PANTHER" id="PTHR45625:SF4">
    <property type="entry name" value="PEPTIDYLPROLYL ISOMERASE DOMAIN AND WD REPEAT-CONTAINING PROTEIN 1"/>
    <property type="match status" value="1"/>
</dbReference>
<dbReference type="InterPro" id="IPR029000">
    <property type="entry name" value="Cyclophilin-like_dom_sf"/>
</dbReference>
<dbReference type="InterPro" id="IPR002130">
    <property type="entry name" value="Cyclophilin-type_PPIase_dom"/>
</dbReference>
<comment type="caution">
    <text evidence="6">The sequence shown here is derived from an EMBL/GenBank/DDBJ whole genome shotgun (WGS) entry which is preliminary data.</text>
</comment>
<dbReference type="Gene3D" id="2.40.100.10">
    <property type="entry name" value="Cyclophilin-like"/>
    <property type="match status" value="1"/>
</dbReference>
<keyword evidence="3" id="KW-0413">Isomerase</keyword>
<dbReference type="EMBL" id="CAJNNV010025881">
    <property type="protein sequence ID" value="CAE8616468.1"/>
    <property type="molecule type" value="Genomic_DNA"/>
</dbReference>
<dbReference type="Pfam" id="PF00160">
    <property type="entry name" value="Pro_isomerase"/>
    <property type="match status" value="1"/>
</dbReference>
<reference evidence="6" key="1">
    <citation type="submission" date="2021-02" db="EMBL/GenBank/DDBJ databases">
        <authorList>
            <person name="Dougan E. K."/>
            <person name="Rhodes N."/>
            <person name="Thang M."/>
            <person name="Chan C."/>
        </authorList>
    </citation>
    <scope>NUCLEOTIDE SEQUENCE</scope>
</reference>
<dbReference type="Proteomes" id="UP000654075">
    <property type="component" value="Unassembled WGS sequence"/>
</dbReference>
<name>A0A813FW12_POLGL</name>
<dbReference type="GO" id="GO:0003755">
    <property type="term" value="F:peptidyl-prolyl cis-trans isomerase activity"/>
    <property type="evidence" value="ECO:0007669"/>
    <property type="project" value="UniProtKB-KW"/>
</dbReference>